<dbReference type="InterPro" id="IPR002328">
    <property type="entry name" value="ADH_Zn_CS"/>
</dbReference>
<dbReference type="InterPro" id="IPR011032">
    <property type="entry name" value="GroES-like_sf"/>
</dbReference>
<feature type="domain" description="Alcohol dehydrogenase-like N-terminal" evidence="5">
    <location>
        <begin position="23"/>
        <end position="110"/>
    </location>
</feature>
<dbReference type="SUPFAM" id="SSF50129">
    <property type="entry name" value="GroES-like"/>
    <property type="match status" value="1"/>
</dbReference>
<accession>A0ABP7K043</accession>
<dbReference type="EMBL" id="BAABCN010000002">
    <property type="protein sequence ID" value="GAA3861027.1"/>
    <property type="molecule type" value="Genomic_DNA"/>
</dbReference>
<keyword evidence="3" id="KW-0862">Zinc</keyword>
<protein>
    <recommendedName>
        <fullName evidence="5">Alcohol dehydrogenase-like N-terminal domain-containing protein</fullName>
    </recommendedName>
</protein>
<comment type="cofactor">
    <cofactor evidence="1">
        <name>Zn(2+)</name>
        <dbReference type="ChEBI" id="CHEBI:29105"/>
    </cofactor>
</comment>
<evidence type="ECO:0000313" key="7">
    <source>
        <dbReference type="Proteomes" id="UP001501803"/>
    </source>
</evidence>
<dbReference type="InterPro" id="IPR050129">
    <property type="entry name" value="Zn_alcohol_dh"/>
</dbReference>
<dbReference type="PANTHER" id="PTHR43401">
    <property type="entry name" value="L-THREONINE 3-DEHYDROGENASE"/>
    <property type="match status" value="1"/>
</dbReference>
<keyword evidence="4" id="KW-0560">Oxidoreductase</keyword>
<keyword evidence="2" id="KW-0479">Metal-binding</keyword>
<sequence>MKSVFVTGPGKLEILEVPDPVIGPNDLLVKMMACGICGADPHSLHDGWVVPGTPRTALGHEPAGEVVQIGSEVSGAKMGDHIVIDPTGVEDAIIGGGGPQGALSELIVIRGAEVDKNFSVVPDHVPWHVAALAEPLAVATLSAAPACPVRISTWMPQACLR</sequence>
<evidence type="ECO:0000256" key="1">
    <source>
        <dbReference type="ARBA" id="ARBA00001947"/>
    </source>
</evidence>
<dbReference type="PROSITE" id="PS00059">
    <property type="entry name" value="ADH_ZINC"/>
    <property type="match status" value="1"/>
</dbReference>
<dbReference type="Pfam" id="PF08240">
    <property type="entry name" value="ADH_N"/>
    <property type="match status" value="1"/>
</dbReference>
<evidence type="ECO:0000256" key="3">
    <source>
        <dbReference type="ARBA" id="ARBA00022833"/>
    </source>
</evidence>
<dbReference type="PANTHER" id="PTHR43401:SF2">
    <property type="entry name" value="L-THREONINE 3-DEHYDROGENASE"/>
    <property type="match status" value="1"/>
</dbReference>
<dbReference type="RefSeq" id="WP_345061354.1">
    <property type="nucleotide sequence ID" value="NZ_BAABCN010000002.1"/>
</dbReference>
<organism evidence="6 7">
    <name type="scientific">Leifsonia kafniensis</name>
    <dbReference type="NCBI Taxonomy" id="475957"/>
    <lineage>
        <taxon>Bacteria</taxon>
        <taxon>Bacillati</taxon>
        <taxon>Actinomycetota</taxon>
        <taxon>Actinomycetes</taxon>
        <taxon>Micrococcales</taxon>
        <taxon>Microbacteriaceae</taxon>
        <taxon>Leifsonia</taxon>
    </lineage>
</organism>
<dbReference type="Proteomes" id="UP001501803">
    <property type="component" value="Unassembled WGS sequence"/>
</dbReference>
<dbReference type="InterPro" id="IPR013154">
    <property type="entry name" value="ADH-like_N"/>
</dbReference>
<reference evidence="7" key="1">
    <citation type="journal article" date="2019" name="Int. J. Syst. Evol. Microbiol.">
        <title>The Global Catalogue of Microorganisms (GCM) 10K type strain sequencing project: providing services to taxonomists for standard genome sequencing and annotation.</title>
        <authorList>
            <consortium name="The Broad Institute Genomics Platform"/>
            <consortium name="The Broad Institute Genome Sequencing Center for Infectious Disease"/>
            <person name="Wu L."/>
            <person name="Ma J."/>
        </authorList>
    </citation>
    <scope>NUCLEOTIDE SEQUENCE [LARGE SCALE GENOMIC DNA]</scope>
    <source>
        <strain evidence="7">JCM 17021</strain>
    </source>
</reference>
<evidence type="ECO:0000256" key="4">
    <source>
        <dbReference type="ARBA" id="ARBA00023002"/>
    </source>
</evidence>
<keyword evidence="7" id="KW-1185">Reference proteome</keyword>
<proteinExistence type="predicted"/>
<dbReference type="Gene3D" id="3.90.180.10">
    <property type="entry name" value="Medium-chain alcohol dehydrogenases, catalytic domain"/>
    <property type="match status" value="1"/>
</dbReference>
<comment type="caution">
    <text evidence="6">The sequence shown here is derived from an EMBL/GenBank/DDBJ whole genome shotgun (WGS) entry which is preliminary data.</text>
</comment>
<evidence type="ECO:0000256" key="2">
    <source>
        <dbReference type="ARBA" id="ARBA00022723"/>
    </source>
</evidence>
<gene>
    <name evidence="6" type="ORF">GCM10022381_01740</name>
</gene>
<name>A0ABP7K043_9MICO</name>
<evidence type="ECO:0000313" key="6">
    <source>
        <dbReference type="EMBL" id="GAA3861027.1"/>
    </source>
</evidence>
<evidence type="ECO:0000259" key="5">
    <source>
        <dbReference type="Pfam" id="PF08240"/>
    </source>
</evidence>